<proteinExistence type="predicted"/>
<keyword evidence="5" id="KW-1185">Reference proteome</keyword>
<keyword evidence="2" id="KW-0325">Glycoprotein</keyword>
<dbReference type="AlphaFoldDB" id="A0A9P6PS35"/>
<dbReference type="PANTHER" id="PTHR10340">
    <property type="entry name" value="SPHINGOMYELIN PHOSPHODIESTERASE"/>
    <property type="match status" value="1"/>
</dbReference>
<name>A0A9P6PS35_9FUNG</name>
<organism evidence="4 5">
    <name type="scientific">Mortierella polycephala</name>
    <dbReference type="NCBI Taxonomy" id="41804"/>
    <lineage>
        <taxon>Eukaryota</taxon>
        <taxon>Fungi</taxon>
        <taxon>Fungi incertae sedis</taxon>
        <taxon>Mucoromycota</taxon>
        <taxon>Mortierellomycotina</taxon>
        <taxon>Mortierellomycetes</taxon>
        <taxon>Mortierellales</taxon>
        <taxon>Mortierellaceae</taxon>
        <taxon>Mortierella</taxon>
    </lineage>
</organism>
<comment type="caution">
    <text evidence="4">The sequence shown here is derived from an EMBL/GenBank/DDBJ whole genome shotgun (WGS) entry which is preliminary data.</text>
</comment>
<evidence type="ECO:0000256" key="2">
    <source>
        <dbReference type="ARBA" id="ARBA00023180"/>
    </source>
</evidence>
<keyword evidence="1" id="KW-0378">Hydrolase</keyword>
<dbReference type="GO" id="GO:0008081">
    <property type="term" value="F:phosphoric diester hydrolase activity"/>
    <property type="evidence" value="ECO:0007669"/>
    <property type="project" value="TreeGrafter"/>
</dbReference>
<dbReference type="GO" id="GO:0005615">
    <property type="term" value="C:extracellular space"/>
    <property type="evidence" value="ECO:0007669"/>
    <property type="project" value="TreeGrafter"/>
</dbReference>
<sequence length="157" mass="17347">VDTKSWNVFDSETYVANLDKAAEWDKTGATPDWHLEYSARKAYGAHVPIAADAPLTASWWHNVTTAFEKNNAAFQEYWTYHGKSSKEQPACPDDGPCPKEMICNMRAGKSADTCSTISFSVKRSDDEPATALGRLSKRSEDAPQPWNKKLCGLTSGL</sequence>
<reference evidence="4" key="1">
    <citation type="journal article" date="2020" name="Fungal Divers.">
        <title>Resolving the Mortierellaceae phylogeny through synthesis of multi-gene phylogenetics and phylogenomics.</title>
        <authorList>
            <person name="Vandepol N."/>
            <person name="Liber J."/>
            <person name="Desiro A."/>
            <person name="Na H."/>
            <person name="Kennedy M."/>
            <person name="Barry K."/>
            <person name="Grigoriev I.V."/>
            <person name="Miller A.N."/>
            <person name="O'Donnell K."/>
            <person name="Stajich J.E."/>
            <person name="Bonito G."/>
        </authorList>
    </citation>
    <scope>NUCLEOTIDE SEQUENCE</scope>
    <source>
        <strain evidence="4">KOD948</strain>
    </source>
</reference>
<evidence type="ECO:0000256" key="3">
    <source>
        <dbReference type="SAM" id="MobiDB-lite"/>
    </source>
</evidence>
<dbReference type="EMBL" id="JAAAJA010000579">
    <property type="protein sequence ID" value="KAG0251638.1"/>
    <property type="molecule type" value="Genomic_DNA"/>
</dbReference>
<protein>
    <submittedName>
        <fullName evidence="4">Uncharacterized protein</fullName>
    </submittedName>
</protein>
<feature type="non-terminal residue" evidence="4">
    <location>
        <position position="1"/>
    </location>
</feature>
<dbReference type="PANTHER" id="PTHR10340:SF34">
    <property type="entry name" value="SPHINGOMYELIN PHOSPHODIESTERASE"/>
    <property type="match status" value="1"/>
</dbReference>
<evidence type="ECO:0000313" key="4">
    <source>
        <dbReference type="EMBL" id="KAG0251638.1"/>
    </source>
</evidence>
<dbReference type="Proteomes" id="UP000726737">
    <property type="component" value="Unassembled WGS sequence"/>
</dbReference>
<accession>A0A9P6PS35</accession>
<dbReference type="OrthoDB" id="2395330at2759"/>
<evidence type="ECO:0000256" key="1">
    <source>
        <dbReference type="ARBA" id="ARBA00022801"/>
    </source>
</evidence>
<evidence type="ECO:0000313" key="5">
    <source>
        <dbReference type="Proteomes" id="UP000726737"/>
    </source>
</evidence>
<feature type="region of interest" description="Disordered" evidence="3">
    <location>
        <begin position="134"/>
        <end position="157"/>
    </location>
</feature>
<gene>
    <name evidence="4" type="ORF">BG011_007468</name>
</gene>